<evidence type="ECO:0000256" key="20">
    <source>
        <dbReference type="ARBA" id="ARBA00022674"/>
    </source>
</evidence>
<gene>
    <name evidence="52" type="primary">LOC115411954</name>
</gene>
<dbReference type="InterPro" id="IPR036669">
    <property type="entry name" value="Amyloid_Cu-bd_sf"/>
</dbReference>
<evidence type="ECO:0000256" key="2">
    <source>
        <dbReference type="ARBA" id="ARBA00004240"/>
    </source>
</evidence>
<dbReference type="InterPro" id="IPR036880">
    <property type="entry name" value="Kunitz_BPTI_sf"/>
</dbReference>
<evidence type="ECO:0000256" key="42">
    <source>
        <dbReference type="ARBA" id="ARBA00023273"/>
    </source>
</evidence>
<evidence type="ECO:0000256" key="9">
    <source>
        <dbReference type="ARBA" id="ARBA00004613"/>
    </source>
</evidence>
<evidence type="ECO:0000256" key="36">
    <source>
        <dbReference type="ARBA" id="ARBA00023087"/>
    </source>
</evidence>
<dbReference type="InterPro" id="IPR036176">
    <property type="entry name" value="E2_sf"/>
</dbReference>
<proteinExistence type="inferred from homology"/>
<evidence type="ECO:0000256" key="15">
    <source>
        <dbReference type="ARBA" id="ARBA00022499"/>
    </source>
</evidence>
<dbReference type="SMART" id="SM00006">
    <property type="entry name" value="A4_EXTRA"/>
    <property type="match status" value="1"/>
</dbReference>
<dbReference type="InterPro" id="IPR036454">
    <property type="entry name" value="Amyloid_glyco_heparin-bd_sf"/>
</dbReference>
<feature type="disulfide bond" evidence="45">
    <location>
        <begin position="80"/>
        <end position="87"/>
    </location>
</feature>
<dbReference type="FunFam" id="3.90.570.10:FF:000001">
    <property type="entry name" value="Amyloid beta A4 protein"/>
    <property type="match status" value="1"/>
</dbReference>
<dbReference type="Gene3D" id="4.10.410.10">
    <property type="entry name" value="Pancreatic trypsin inhibitor Kunitz domain"/>
    <property type="match status" value="1"/>
</dbReference>
<evidence type="ECO:0000256" key="25">
    <source>
        <dbReference type="ARBA" id="ARBA00022729"/>
    </source>
</evidence>
<feature type="disulfide bond" evidence="45">
    <location>
        <begin position="115"/>
        <end position="169"/>
    </location>
</feature>
<evidence type="ECO:0000256" key="29">
    <source>
        <dbReference type="ARBA" id="ARBA00022843"/>
    </source>
</evidence>
<dbReference type="InterPro" id="IPR024329">
    <property type="entry name" value="Amyloid_glyco_E2_domain"/>
</dbReference>
<evidence type="ECO:0000256" key="6">
    <source>
        <dbReference type="ARBA" id="ARBA00004541"/>
    </source>
</evidence>
<dbReference type="InterPro" id="IPR020901">
    <property type="entry name" value="Prtase_inh_Kunz-CS"/>
</dbReference>
<evidence type="ECO:0000256" key="18">
    <source>
        <dbReference type="ARBA" id="ARBA00022583"/>
    </source>
</evidence>
<feature type="disulfide bond" evidence="45">
    <location>
        <begin position="126"/>
        <end position="156"/>
    </location>
</feature>
<dbReference type="PROSITE" id="PS50279">
    <property type="entry name" value="BPTI_KUNITZ_2"/>
    <property type="match status" value="1"/>
</dbReference>
<dbReference type="GO" id="GO:0045121">
    <property type="term" value="C:membrane raft"/>
    <property type="evidence" value="ECO:0007669"/>
    <property type="project" value="TreeGrafter"/>
</dbReference>
<dbReference type="PROSITE" id="PS00280">
    <property type="entry name" value="BPTI_KUNITZ_1"/>
    <property type="match status" value="1"/>
</dbReference>
<evidence type="ECO:0000256" key="26">
    <source>
        <dbReference type="ARBA" id="ARBA00022753"/>
    </source>
</evidence>
<dbReference type="Gene3D" id="2.30.29.30">
    <property type="entry name" value="Pleckstrin-homology domain (PH domain)/Phosphotyrosine-binding domain (PTB)"/>
    <property type="match status" value="1"/>
</dbReference>
<keyword evidence="35" id="KW-0333">Golgi apparatus</keyword>
<keyword evidence="24" id="KW-0479">Metal-binding</keyword>
<dbReference type="GO" id="GO:0051246">
    <property type="term" value="P:regulation of protein metabolic process"/>
    <property type="evidence" value="ECO:0007669"/>
    <property type="project" value="UniProtKB-ARBA"/>
</dbReference>
<feature type="region of interest" description="GFLD subdomain" evidence="45">
    <location>
        <begin position="10"/>
        <end position="105"/>
    </location>
</feature>
<evidence type="ECO:0000256" key="5">
    <source>
        <dbReference type="ARBA" id="ARBA00004484"/>
    </source>
</evidence>
<keyword evidence="15" id="KW-1017">Isopeptide bond</keyword>
<dbReference type="InterPro" id="IPR002223">
    <property type="entry name" value="Kunitz_BPTI"/>
</dbReference>
<dbReference type="InterPro" id="IPR015849">
    <property type="entry name" value="Amyloid_glyco_heparin-bd"/>
</dbReference>
<dbReference type="GO" id="GO:0030546">
    <property type="term" value="F:signaling receptor activator activity"/>
    <property type="evidence" value="ECO:0007669"/>
    <property type="project" value="TreeGrafter"/>
</dbReference>
<evidence type="ECO:0000259" key="49">
    <source>
        <dbReference type="PROSITE" id="PS50279"/>
    </source>
</evidence>
<evidence type="ECO:0000256" key="8">
    <source>
        <dbReference type="ARBA" id="ARBA00004600"/>
    </source>
</evidence>
<keyword evidence="28" id="KW-0862">Zinc</keyword>
<evidence type="ECO:0000256" key="21">
    <source>
        <dbReference type="ARBA" id="ARBA00022690"/>
    </source>
</evidence>
<evidence type="ECO:0000256" key="7">
    <source>
        <dbReference type="ARBA" id="ARBA00004555"/>
    </source>
</evidence>
<dbReference type="GO" id="GO:0004867">
    <property type="term" value="F:serine-type endopeptidase inhibitor activity"/>
    <property type="evidence" value="ECO:0007669"/>
    <property type="project" value="UniProtKB-KW"/>
</dbReference>
<keyword evidence="19" id="KW-0765">Sulfation</keyword>
<dbReference type="InterPro" id="IPR019745">
    <property type="entry name" value="Amyloid_glyco_intracell_CS"/>
</dbReference>
<dbReference type="GO" id="GO:0005769">
    <property type="term" value="C:early endosome"/>
    <property type="evidence" value="ECO:0007669"/>
    <property type="project" value="UniProtKB-SubCell"/>
</dbReference>
<evidence type="ECO:0000256" key="1">
    <source>
        <dbReference type="ARBA" id="ARBA00004123"/>
    </source>
</evidence>
<evidence type="ECO:0000313" key="52">
    <source>
        <dbReference type="Ensembl" id="ENSSORP00005035379.1"/>
    </source>
</evidence>
<dbReference type="PRINTS" id="PR00203">
    <property type="entry name" value="AMYLOIDA4"/>
</dbReference>
<dbReference type="PROSITE" id="PS51869">
    <property type="entry name" value="APP_E1"/>
    <property type="match status" value="1"/>
</dbReference>
<evidence type="ECO:0000256" key="35">
    <source>
        <dbReference type="ARBA" id="ARBA00023034"/>
    </source>
</evidence>
<feature type="disulfide bond" evidence="45">
    <location>
        <begin position="55"/>
        <end position="99"/>
    </location>
</feature>
<dbReference type="SUPFAM" id="SSF57362">
    <property type="entry name" value="BPTI-like"/>
    <property type="match status" value="1"/>
</dbReference>
<dbReference type="AlphaFoldDB" id="A0A673B1Y8"/>
<evidence type="ECO:0000256" key="4">
    <source>
        <dbReference type="ARBA" id="ARBA00004412"/>
    </source>
</evidence>
<evidence type="ECO:0000256" key="23">
    <source>
        <dbReference type="ARBA" id="ARBA00022703"/>
    </source>
</evidence>
<keyword evidence="27" id="KW-0256">Endoplasmic reticulum</keyword>
<evidence type="ECO:0000256" key="32">
    <source>
        <dbReference type="ARBA" id="ARBA00022989"/>
    </source>
</evidence>
<comment type="caution">
    <text evidence="45">Lacks conserved residue(s) required for the propagation of feature annotation.</text>
</comment>
<evidence type="ECO:0000256" key="11">
    <source>
        <dbReference type="ARBA" id="ARBA00009449"/>
    </source>
</evidence>
<feature type="domain" description="E1" evidence="50">
    <location>
        <begin position="10"/>
        <end position="171"/>
    </location>
</feature>
<dbReference type="Pfam" id="PF02177">
    <property type="entry name" value="APP_N"/>
    <property type="match status" value="1"/>
</dbReference>
<dbReference type="PROSITE" id="PS00320">
    <property type="entry name" value="APP_INTRA"/>
    <property type="match status" value="1"/>
</dbReference>
<dbReference type="InterPro" id="IPR008154">
    <property type="entry name" value="Amyloid_glyco_extra"/>
</dbReference>
<evidence type="ECO:0000256" key="16">
    <source>
        <dbReference type="ARBA" id="ARBA00022525"/>
    </source>
</evidence>
<dbReference type="GO" id="GO:0046914">
    <property type="term" value="F:transition metal ion binding"/>
    <property type="evidence" value="ECO:0007669"/>
    <property type="project" value="InterPro"/>
</dbReference>
<feature type="transmembrane region" description="Helical" evidence="46">
    <location>
        <begin position="581"/>
        <end position="603"/>
    </location>
</feature>
<comment type="function">
    <text evidence="46">Functions as a cell surface receptor and performs physiological functions on the surface of neurons relevant to neurite growth, neuronal adhesion and axonogenesis.</text>
</comment>
<dbReference type="Gene3D" id="3.90.570.10">
    <property type="entry name" value="Amyloidogenic glycoprotein, heparin-binding domain"/>
    <property type="match status" value="1"/>
</dbReference>
<dbReference type="Pfam" id="PF12925">
    <property type="entry name" value="APP_E2"/>
    <property type="match status" value="1"/>
</dbReference>
<dbReference type="GO" id="GO:0030426">
    <property type="term" value="C:growth cone"/>
    <property type="evidence" value="ECO:0007669"/>
    <property type="project" value="UniProtKB-SubCell"/>
</dbReference>
<keyword evidence="41" id="KW-0539">Nucleus</keyword>
<dbReference type="FunFam" id="3.30.1490.140:FF:000001">
    <property type="entry name" value="Amyloid beta (A4) protein b"/>
    <property type="match status" value="1"/>
</dbReference>
<dbReference type="FunFam" id="1.20.120.770:FF:000001">
    <property type="entry name" value="Amyloid beta A4 protein-like isoform 1"/>
    <property type="match status" value="1"/>
</dbReference>
<dbReference type="GO" id="GO:0008201">
    <property type="term" value="F:heparin binding"/>
    <property type="evidence" value="ECO:0007669"/>
    <property type="project" value="UniProtKB-UniRule"/>
</dbReference>
<keyword evidence="20" id="KW-0358">Heparin-binding</keyword>
<dbReference type="InterPro" id="IPR011178">
    <property type="entry name" value="Amyloid_glyco_Cu-bd"/>
</dbReference>
<keyword evidence="42" id="KW-0966">Cell projection</keyword>
<dbReference type="SMART" id="SM00131">
    <property type="entry name" value="KU"/>
    <property type="match status" value="1"/>
</dbReference>
<dbReference type="Pfam" id="PF10515">
    <property type="entry name" value="APP_amyloid"/>
    <property type="match status" value="1"/>
</dbReference>
<evidence type="ECO:0000256" key="30">
    <source>
        <dbReference type="ARBA" id="ARBA00022889"/>
    </source>
</evidence>
<dbReference type="FunFam" id="4.10.230.10:FF:000001">
    <property type="entry name" value="Amyloid beta A4 protein"/>
    <property type="match status" value="1"/>
</dbReference>
<feature type="region of interest" description="Disordered" evidence="48">
    <location>
        <begin position="204"/>
        <end position="243"/>
    </location>
</feature>
<dbReference type="GO" id="GO:0010604">
    <property type="term" value="P:positive regulation of macromolecule metabolic process"/>
    <property type="evidence" value="ECO:0007669"/>
    <property type="project" value="UniProtKB-ARBA"/>
</dbReference>
<keyword evidence="14" id="KW-0963">Cytoplasm</keyword>
<keyword evidence="34" id="KW-0186">Copper</keyword>
<dbReference type="GO" id="GO:0005634">
    <property type="term" value="C:nucleus"/>
    <property type="evidence" value="ECO:0007669"/>
    <property type="project" value="UniProtKB-SubCell"/>
</dbReference>
<dbReference type="GO" id="GO:0007417">
    <property type="term" value="P:central nervous system development"/>
    <property type="evidence" value="ECO:0007669"/>
    <property type="project" value="TreeGrafter"/>
</dbReference>
<keyword evidence="53" id="KW-1185">Reference proteome</keyword>
<reference evidence="52" key="2">
    <citation type="submission" date="2025-08" db="UniProtKB">
        <authorList>
            <consortium name="Ensembl"/>
        </authorList>
    </citation>
    <scope>IDENTIFICATION</scope>
</reference>
<dbReference type="PANTHER" id="PTHR23103:SF7">
    <property type="entry name" value="AMYLOID-BETA PRECURSOR PROTEIN"/>
    <property type="match status" value="1"/>
</dbReference>
<evidence type="ECO:0000256" key="46">
    <source>
        <dbReference type="RuleBase" id="RU367156"/>
    </source>
</evidence>
<evidence type="ECO:0000256" key="45">
    <source>
        <dbReference type="PROSITE-ProRule" id="PRU01217"/>
    </source>
</evidence>
<name>A0A673B1Y8_9TELE</name>
<evidence type="ECO:0000256" key="43">
    <source>
        <dbReference type="ARBA" id="ARBA00023329"/>
    </source>
</evidence>
<evidence type="ECO:0000256" key="34">
    <source>
        <dbReference type="ARBA" id="ARBA00023008"/>
    </source>
</evidence>
<evidence type="ECO:0000256" key="24">
    <source>
        <dbReference type="ARBA" id="ARBA00022723"/>
    </source>
</evidence>
<dbReference type="Pfam" id="PF12924">
    <property type="entry name" value="APP_Cu_bd"/>
    <property type="match status" value="1"/>
</dbReference>
<organism evidence="52 53">
    <name type="scientific">Sphaeramia orbicularis</name>
    <name type="common">orbiculate cardinalfish</name>
    <dbReference type="NCBI Taxonomy" id="375764"/>
    <lineage>
        <taxon>Eukaryota</taxon>
        <taxon>Metazoa</taxon>
        <taxon>Chordata</taxon>
        <taxon>Craniata</taxon>
        <taxon>Vertebrata</taxon>
        <taxon>Euteleostomi</taxon>
        <taxon>Actinopterygii</taxon>
        <taxon>Neopterygii</taxon>
        <taxon>Teleostei</taxon>
        <taxon>Neoteleostei</taxon>
        <taxon>Acanthomorphata</taxon>
        <taxon>Gobiaria</taxon>
        <taxon>Kurtiformes</taxon>
        <taxon>Apogonoidei</taxon>
        <taxon>Apogonidae</taxon>
        <taxon>Apogoninae</taxon>
        <taxon>Sphaeramia</taxon>
    </lineage>
</organism>
<dbReference type="SUPFAM" id="SSF109843">
    <property type="entry name" value="CAPPD, an extracellular domain of amyloid beta A4 protein"/>
    <property type="match status" value="1"/>
</dbReference>
<keyword evidence="43" id="KW-0968">Cytoplasmic vesicle</keyword>
<dbReference type="GO" id="GO:0005783">
    <property type="term" value="C:endoplasmic reticulum"/>
    <property type="evidence" value="ECO:0007669"/>
    <property type="project" value="UniProtKB-SubCell"/>
</dbReference>
<keyword evidence="26" id="KW-0967">Endosome</keyword>
<dbReference type="PROSITE" id="PS00319">
    <property type="entry name" value="APP_CUBD"/>
    <property type="match status" value="1"/>
</dbReference>
<protein>
    <recommendedName>
        <fullName evidence="12 46">Amyloid-beta A4 protein</fullName>
    </recommendedName>
</protein>
<dbReference type="GO" id="GO:0099503">
    <property type="term" value="C:secretory vesicle"/>
    <property type="evidence" value="ECO:0007669"/>
    <property type="project" value="UniProtKB-ARBA"/>
</dbReference>
<dbReference type="PRINTS" id="PR00759">
    <property type="entry name" value="BASICPTASE"/>
</dbReference>
<dbReference type="Proteomes" id="UP000472271">
    <property type="component" value="Chromosome 21"/>
</dbReference>
<comment type="subcellular location">
    <subcellularLocation>
        <location evidence="3 46">Cell membrane</location>
        <topology evidence="3 46">Single-pass type I membrane protein</topology>
    </subcellularLocation>
    <subcellularLocation>
        <location evidence="10">Cell projection</location>
        <location evidence="10">Growth cone</location>
    </subcellularLocation>
    <subcellularLocation>
        <location evidence="6">Cytoplasmic vesicle</location>
    </subcellularLocation>
    <subcellularLocation>
        <location evidence="4">Early endosome</location>
    </subcellularLocation>
    <subcellularLocation>
        <location evidence="2">Endoplasmic reticulum</location>
    </subcellularLocation>
    <subcellularLocation>
        <location evidence="7">Golgi apparatus</location>
    </subcellularLocation>
    <subcellularLocation>
        <location evidence="8">Membrane</location>
        <location evidence="8">Clathrin-coated pit</location>
    </subcellularLocation>
    <subcellularLocation>
        <location evidence="1">Nucleus</location>
    </subcellularLocation>
    <subcellularLocation>
        <location evidence="5">Perikaryon</location>
    </subcellularLocation>
    <subcellularLocation>
        <location evidence="9">Secreted</location>
    </subcellularLocation>
</comment>
<evidence type="ECO:0000256" key="31">
    <source>
        <dbReference type="ARBA" id="ARBA00022900"/>
    </source>
</evidence>
<evidence type="ECO:0000256" key="41">
    <source>
        <dbReference type="ARBA" id="ARBA00023242"/>
    </source>
</evidence>
<evidence type="ECO:0000256" key="17">
    <source>
        <dbReference type="ARBA" id="ARBA00022553"/>
    </source>
</evidence>
<evidence type="ECO:0000313" key="53">
    <source>
        <dbReference type="Proteomes" id="UP000472271"/>
    </source>
</evidence>
<accession>A0A673B1Y8</accession>
<evidence type="ECO:0000256" key="40">
    <source>
        <dbReference type="ARBA" id="ARBA00023180"/>
    </source>
</evidence>
<reference evidence="52" key="1">
    <citation type="submission" date="2019-06" db="EMBL/GenBank/DDBJ databases">
        <authorList>
            <consortium name="Wellcome Sanger Institute Data Sharing"/>
        </authorList>
    </citation>
    <scope>NUCLEOTIDE SEQUENCE [LARGE SCALE GENOMIC DNA]</scope>
</reference>
<dbReference type="PROSITE" id="PS51870">
    <property type="entry name" value="APP_E2"/>
    <property type="match status" value="1"/>
</dbReference>
<dbReference type="GO" id="GO:0007155">
    <property type="term" value="P:cell adhesion"/>
    <property type="evidence" value="ECO:0007669"/>
    <property type="project" value="UniProtKB-KW"/>
</dbReference>
<dbReference type="GO" id="GO:0007409">
    <property type="term" value="P:axonogenesis"/>
    <property type="evidence" value="ECO:0007669"/>
    <property type="project" value="TreeGrafter"/>
</dbReference>
<dbReference type="InterPro" id="IPR011993">
    <property type="entry name" value="PH-like_dom_sf"/>
</dbReference>
<keyword evidence="47" id="KW-0175">Coiled coil</keyword>
<keyword evidence="37 46" id="KW-0472">Membrane</keyword>
<evidence type="ECO:0000256" key="27">
    <source>
        <dbReference type="ARBA" id="ARBA00022824"/>
    </source>
</evidence>
<dbReference type="Gene3D" id="4.10.230.10">
    <property type="entry name" value="Amyloidogenic glycoprotein, amyloid-beta peptide"/>
    <property type="match status" value="1"/>
</dbReference>
<dbReference type="Ensembl" id="ENSSORT00005036329.1">
    <property type="protein sequence ID" value="ENSSORP00005035379.1"/>
    <property type="gene ID" value="ENSSORG00005010376.1"/>
</dbReference>
<keyword evidence="36 46" id="KW-0034">Amyloid</keyword>
<keyword evidence="17" id="KW-0597">Phosphoprotein</keyword>
<evidence type="ECO:0000256" key="10">
    <source>
        <dbReference type="ARBA" id="ARBA00004624"/>
    </source>
</evidence>
<dbReference type="InterPro" id="IPR019744">
    <property type="entry name" value="APP_CUBD_CS"/>
</dbReference>
<evidence type="ECO:0000256" key="44">
    <source>
        <dbReference type="ARBA" id="ARBA00053261"/>
    </source>
</evidence>
<keyword evidence="21" id="KW-0646">Protease inhibitor</keyword>
<keyword evidence="40" id="KW-0325">Glycoprotein</keyword>
<keyword evidence="29" id="KW-0832">Ubl conjugation</keyword>
<feature type="coiled-coil region" evidence="47">
    <location>
        <begin position="354"/>
        <end position="407"/>
    </location>
</feature>
<evidence type="ECO:0000256" key="47">
    <source>
        <dbReference type="SAM" id="Coils"/>
    </source>
</evidence>
<keyword evidence="25" id="KW-0732">Signal</keyword>
<dbReference type="GO" id="GO:0005576">
    <property type="term" value="C:extracellular region"/>
    <property type="evidence" value="ECO:0007669"/>
    <property type="project" value="UniProtKB-SubCell"/>
</dbReference>
<feature type="region of interest" description="CuBD subdomain" evidence="45">
    <location>
        <begin position="113"/>
        <end position="171"/>
    </location>
</feature>
<sequence length="650" mass="73988">KFLQPGNISLLTEPQVAMFCGKLNMHINVQSGKWESDPSGTKSCIGTKEGILQYCQEVYPELQITNVVEANQPTSIQNWCKKGRKQCRSHTHIVVPYRCLVGEFVSDALLVPDKCKFLHQERMDQCESHLHWHTVAKESCGDRSMNLHDYGMLLPCGIDRFRGVEFVCCPAEAERQADSAELDGEESDVWWGGAETEYSDNGYHQEVETFERDENMDGDEEEEEEDEDDDITDDRYSDERNTNIAMTTTTTTTTESVEEVVRAVCWARADSGPCDAMLERWYFVPKKGRCAPFLFGGCGGNRNNFDSEEYCLAVCSSSLPTMAPSPPDAVDQYLESPGDDNEHADFQKAKESLEAKHREKMSQVMREWEEAERQAKNLPRADKKAVIQHFQEKVEALEQEAAGERQQLVETHMARVEALLNSRRRLALENYLNALQANPPRPRQVLSLLKKYVRAEQKDRQHTLKHYEHVRTVDPKKAAQIRPQVLTHLRVIDERMNQSMGLLYKVPSVANEIQNQVGKFEPVDARPVPDRGLPTRPVSALKPEEMPEVRMDTEERQSAGYEVHHQKLVFFAEDVGSNKGAIIGLMVGGVVIATIIVITLVMLRKKQYTSIHHGVIEVDAAVTPEERHLAKMQQNGYENPTYKFFEQMQN</sequence>
<dbReference type="InterPro" id="IPR037071">
    <property type="entry name" value="Amyloid_glyco_Abeta_sf"/>
</dbReference>
<evidence type="ECO:0000256" key="3">
    <source>
        <dbReference type="ARBA" id="ARBA00004251"/>
    </source>
</evidence>
<dbReference type="SUPFAM" id="SSF56491">
    <property type="entry name" value="A heparin-binding domain"/>
    <property type="match status" value="1"/>
</dbReference>
<evidence type="ECO:0000256" key="33">
    <source>
        <dbReference type="ARBA" id="ARBA00023004"/>
    </source>
</evidence>
<keyword evidence="30" id="KW-0130">Cell adhesion</keyword>
<dbReference type="InterPro" id="IPR008155">
    <property type="entry name" value="Amyloid_glyco"/>
</dbReference>
<evidence type="ECO:0000256" key="28">
    <source>
        <dbReference type="ARBA" id="ARBA00022833"/>
    </source>
</evidence>
<dbReference type="Gene3D" id="1.20.120.770">
    <property type="entry name" value="Amyloid precursor protein, E2 domain"/>
    <property type="match status" value="1"/>
</dbReference>
<keyword evidence="38 45" id="KW-1015">Disulfide bond</keyword>
<evidence type="ECO:0000256" key="37">
    <source>
        <dbReference type="ARBA" id="ARBA00023136"/>
    </source>
</evidence>
<dbReference type="GO" id="GO:0005886">
    <property type="term" value="C:plasma membrane"/>
    <property type="evidence" value="ECO:0007669"/>
    <property type="project" value="UniProtKB-SubCell"/>
</dbReference>
<feature type="compositionally biased region" description="Acidic residues" evidence="48">
    <location>
        <begin position="216"/>
        <end position="232"/>
    </location>
</feature>
<keyword evidence="18" id="KW-0254">Endocytosis</keyword>
<evidence type="ECO:0000259" key="50">
    <source>
        <dbReference type="PROSITE" id="PS51869"/>
    </source>
</evidence>
<evidence type="ECO:0000256" key="22">
    <source>
        <dbReference type="ARBA" id="ARBA00022692"/>
    </source>
</evidence>
<dbReference type="InterPro" id="IPR013803">
    <property type="entry name" value="Amyloid_glyco_Abeta"/>
</dbReference>
<dbReference type="InterPro" id="IPR019543">
    <property type="entry name" value="APP_amyloid_C"/>
</dbReference>
<keyword evidence="22 46" id="KW-0812">Transmembrane</keyword>
<dbReference type="PRINTS" id="PR00204">
    <property type="entry name" value="BETAAMYLOID"/>
</dbReference>
<comment type="function">
    <text evidence="44">Functional neuronal receptor which couples to intracellular signaling pathway through the GTP-binding protein G(O).</text>
</comment>
<keyword evidence="33" id="KW-0408">Iron</keyword>
<dbReference type="SUPFAM" id="SSF89811">
    <property type="entry name" value="Amyloid beta a4 protein copper binding domain (domain 2)"/>
    <property type="match status" value="1"/>
</dbReference>
<evidence type="ECO:0000256" key="19">
    <source>
        <dbReference type="ARBA" id="ARBA00022641"/>
    </source>
</evidence>
<keyword evidence="23" id="KW-0053">Apoptosis</keyword>
<evidence type="ECO:0000256" key="12">
    <source>
        <dbReference type="ARBA" id="ARBA00016844"/>
    </source>
</evidence>
<keyword evidence="16" id="KW-0964">Secreted</keyword>
<feature type="compositionally biased region" description="Basic and acidic residues" evidence="48">
    <location>
        <begin position="204"/>
        <end position="215"/>
    </location>
</feature>
<evidence type="ECO:0000256" key="14">
    <source>
        <dbReference type="ARBA" id="ARBA00022490"/>
    </source>
</evidence>
<dbReference type="Gene3D" id="3.30.1490.140">
    <property type="entry name" value="Amyloidogenic glycoprotein, copper-binding domain"/>
    <property type="match status" value="1"/>
</dbReference>
<keyword evidence="31" id="KW-0722">Serine protease inhibitor</keyword>
<dbReference type="Pfam" id="PF03494">
    <property type="entry name" value="Beta-APP"/>
    <property type="match status" value="1"/>
</dbReference>
<dbReference type="GO" id="GO:0009986">
    <property type="term" value="C:cell surface"/>
    <property type="evidence" value="ECO:0007669"/>
    <property type="project" value="TreeGrafter"/>
</dbReference>
<feature type="domain" description="E2" evidence="51">
    <location>
        <begin position="329"/>
        <end position="520"/>
    </location>
</feature>
<evidence type="ECO:0000259" key="51">
    <source>
        <dbReference type="PROSITE" id="PS51870"/>
    </source>
</evidence>
<keyword evidence="13 46" id="KW-1003">Cell membrane</keyword>
<keyword evidence="32 46" id="KW-1133">Transmembrane helix</keyword>
<dbReference type="GO" id="GO:0005102">
    <property type="term" value="F:signaling receptor binding"/>
    <property type="evidence" value="ECO:0007669"/>
    <property type="project" value="TreeGrafter"/>
</dbReference>
<dbReference type="CDD" id="cd22607">
    <property type="entry name" value="Kunitz_ABPP-like"/>
    <property type="match status" value="1"/>
</dbReference>
<dbReference type="GO" id="GO:0005794">
    <property type="term" value="C:Golgi apparatus"/>
    <property type="evidence" value="ECO:0007669"/>
    <property type="project" value="UniProtKB-SubCell"/>
</dbReference>
<reference evidence="52" key="3">
    <citation type="submission" date="2025-09" db="UniProtKB">
        <authorList>
            <consortium name="Ensembl"/>
        </authorList>
    </citation>
    <scope>IDENTIFICATION</scope>
</reference>
<evidence type="ECO:0000256" key="38">
    <source>
        <dbReference type="ARBA" id="ARBA00023157"/>
    </source>
</evidence>
<keyword evidence="39" id="KW-0168">Coated pit</keyword>
<evidence type="ECO:0000256" key="39">
    <source>
        <dbReference type="ARBA" id="ARBA00023176"/>
    </source>
</evidence>
<dbReference type="GO" id="GO:0005798">
    <property type="term" value="C:Golgi-associated vesicle"/>
    <property type="evidence" value="ECO:0007669"/>
    <property type="project" value="UniProtKB-UniRule"/>
</dbReference>
<dbReference type="GO" id="GO:0006915">
    <property type="term" value="P:apoptotic process"/>
    <property type="evidence" value="ECO:0007669"/>
    <property type="project" value="UniProtKB-KW"/>
</dbReference>
<feature type="domain" description="BPTI/Kunitz inhibitor" evidence="49">
    <location>
        <begin position="265"/>
        <end position="315"/>
    </location>
</feature>
<dbReference type="GO" id="GO:0043204">
    <property type="term" value="C:perikaryon"/>
    <property type="evidence" value="ECO:0007669"/>
    <property type="project" value="UniProtKB-SubCell"/>
</dbReference>
<dbReference type="PANTHER" id="PTHR23103">
    <property type="entry name" value="ALZHEIMER'S DISEASE BETA-AMYLOID RELATED"/>
    <property type="match status" value="1"/>
</dbReference>
<dbReference type="FunFam" id="4.10.410.10:FF:000001">
    <property type="entry name" value="Amyloid beta A4 protein"/>
    <property type="match status" value="1"/>
</dbReference>
<comment type="similarity">
    <text evidence="11 45 46">Belongs to the APP family.</text>
</comment>
<evidence type="ECO:0000256" key="13">
    <source>
        <dbReference type="ARBA" id="ARBA00022475"/>
    </source>
</evidence>
<evidence type="ECO:0000256" key="48">
    <source>
        <dbReference type="SAM" id="MobiDB-lite"/>
    </source>
</evidence>
<dbReference type="Pfam" id="PF00014">
    <property type="entry name" value="Kunitz_BPTI"/>
    <property type="match status" value="1"/>
</dbReference>
<feature type="disulfide bond" evidence="45">
    <location>
        <begin position="140"/>
        <end position="168"/>
    </location>
</feature>
<dbReference type="GO" id="GO:0006897">
    <property type="term" value="P:endocytosis"/>
    <property type="evidence" value="ECO:0007669"/>
    <property type="project" value="UniProtKB-KW"/>
</dbReference>
<dbReference type="GO" id="GO:0005905">
    <property type="term" value="C:clathrin-coated pit"/>
    <property type="evidence" value="ECO:0007669"/>
    <property type="project" value="UniProtKB-SubCell"/>
</dbReference>